<dbReference type="Gene3D" id="3.40.50.2300">
    <property type="match status" value="1"/>
</dbReference>
<dbReference type="Gene3D" id="1.10.3210.10">
    <property type="entry name" value="Hypothetical protein af1432"/>
    <property type="match status" value="1"/>
</dbReference>
<name>A0A2N8Z9B0_9VIBR</name>
<dbReference type="Proteomes" id="UP000235828">
    <property type="component" value="Chromosome A"/>
</dbReference>
<dbReference type="PROSITE" id="PS51832">
    <property type="entry name" value="HD_GYP"/>
    <property type="match status" value="1"/>
</dbReference>
<accession>A0A2N8Z9B0</accession>
<dbReference type="EMBL" id="LT960611">
    <property type="protein sequence ID" value="SON48505.1"/>
    <property type="molecule type" value="Genomic_DNA"/>
</dbReference>
<feature type="coiled-coil region" evidence="2">
    <location>
        <begin position="123"/>
        <end position="157"/>
    </location>
</feature>
<reference evidence="5 6" key="1">
    <citation type="submission" date="2017-10" db="EMBL/GenBank/DDBJ databases">
        <authorList>
            <person name="Banno H."/>
            <person name="Chua N.-H."/>
        </authorList>
    </citation>
    <scope>NUCLEOTIDE SEQUENCE [LARGE SCALE GENOMIC DNA]</scope>
    <source>
        <strain evidence="5">Vibrio tapetis CECT4600</strain>
    </source>
</reference>
<evidence type="ECO:0000256" key="2">
    <source>
        <dbReference type="SAM" id="Coils"/>
    </source>
</evidence>
<sequence length="284" mass="31965">MVQAKKSKTVLVVDDTADNRTLLTQILKDDYRVLAAVSGLQAIELCERFMPDLVLLDVVMPMMDGYDVCLRLKNNPITAGIPVVFLTARSQIEDEQRGFDVGAVDYIQKPLSPPILLARVNTHLKLKMSMERLEQQKDELELRIRERTREQDILQQAIMTAMASLADAQYSGSQQKRRVRIQKYVKLLAEHVGNDRHLSSVVADQIPLNSRLMVVAEVYDVLISSKSLPVVLDHDKAVEVLLSSAGNYFDSEVIEAFLLVEQQLALIALEYAEQDESKKISAKT</sequence>
<evidence type="ECO:0000259" key="4">
    <source>
        <dbReference type="PROSITE" id="PS51832"/>
    </source>
</evidence>
<dbReference type="GO" id="GO:0000160">
    <property type="term" value="P:phosphorelay signal transduction system"/>
    <property type="evidence" value="ECO:0007669"/>
    <property type="project" value="InterPro"/>
</dbReference>
<proteinExistence type="predicted"/>
<dbReference type="SMART" id="SM00448">
    <property type="entry name" value="REC"/>
    <property type="match status" value="1"/>
</dbReference>
<dbReference type="InterPro" id="IPR037522">
    <property type="entry name" value="HD_GYP_dom"/>
</dbReference>
<evidence type="ECO:0000259" key="3">
    <source>
        <dbReference type="PROSITE" id="PS50110"/>
    </source>
</evidence>
<evidence type="ECO:0000313" key="6">
    <source>
        <dbReference type="Proteomes" id="UP000235828"/>
    </source>
</evidence>
<dbReference type="InterPro" id="IPR001789">
    <property type="entry name" value="Sig_transdc_resp-reg_receiver"/>
</dbReference>
<keyword evidence="2" id="KW-0175">Coiled coil</keyword>
<dbReference type="PANTHER" id="PTHR45228:SF5">
    <property type="entry name" value="CYCLIC DI-GMP PHOSPHODIESTERASE VC_1348-RELATED"/>
    <property type="match status" value="1"/>
</dbReference>
<dbReference type="AlphaFoldDB" id="A0A2N8Z9B0"/>
<feature type="modified residue" description="4-aspartylphosphate" evidence="1">
    <location>
        <position position="57"/>
    </location>
</feature>
<evidence type="ECO:0008006" key="7">
    <source>
        <dbReference type="Google" id="ProtNLM"/>
    </source>
</evidence>
<evidence type="ECO:0000313" key="5">
    <source>
        <dbReference type="EMBL" id="SON48505.1"/>
    </source>
</evidence>
<keyword evidence="6" id="KW-1185">Reference proteome</keyword>
<protein>
    <recommendedName>
        <fullName evidence="7">Response regulator</fullName>
    </recommendedName>
</protein>
<dbReference type="SUPFAM" id="SSF52172">
    <property type="entry name" value="CheY-like"/>
    <property type="match status" value="1"/>
</dbReference>
<evidence type="ECO:0000256" key="1">
    <source>
        <dbReference type="PROSITE-ProRule" id="PRU00169"/>
    </source>
</evidence>
<dbReference type="InterPro" id="IPR011006">
    <property type="entry name" value="CheY-like_superfamily"/>
</dbReference>
<keyword evidence="1" id="KW-0597">Phosphoprotein</keyword>
<dbReference type="RefSeq" id="WP_102521346.1">
    <property type="nucleotide sequence ID" value="NZ_LT960611.1"/>
</dbReference>
<dbReference type="PROSITE" id="PS50110">
    <property type="entry name" value="RESPONSE_REGULATORY"/>
    <property type="match status" value="1"/>
</dbReference>
<dbReference type="KEGG" id="vta:A0526"/>
<dbReference type="Pfam" id="PF00072">
    <property type="entry name" value="Response_reg"/>
    <property type="match status" value="1"/>
</dbReference>
<dbReference type="PANTHER" id="PTHR45228">
    <property type="entry name" value="CYCLIC DI-GMP PHOSPHODIESTERASE TM_0186-RELATED"/>
    <property type="match status" value="1"/>
</dbReference>
<gene>
    <name evidence="5" type="ORF">VTAP4600_A0526</name>
</gene>
<organism evidence="5 6">
    <name type="scientific">Vibrio tapetis subsp. tapetis</name>
    <dbReference type="NCBI Taxonomy" id="1671868"/>
    <lineage>
        <taxon>Bacteria</taxon>
        <taxon>Pseudomonadati</taxon>
        <taxon>Pseudomonadota</taxon>
        <taxon>Gammaproteobacteria</taxon>
        <taxon>Vibrionales</taxon>
        <taxon>Vibrionaceae</taxon>
        <taxon>Vibrio</taxon>
    </lineage>
</organism>
<dbReference type="OrthoDB" id="6210373at2"/>
<feature type="domain" description="Response regulatory" evidence="3">
    <location>
        <begin position="9"/>
        <end position="124"/>
    </location>
</feature>
<dbReference type="InterPro" id="IPR052020">
    <property type="entry name" value="Cyclic_di-GMP/3'3'-cGAMP_PDE"/>
</dbReference>
<feature type="domain" description="HD-GYP" evidence="4">
    <location>
        <begin position="75"/>
        <end position="273"/>
    </location>
</feature>